<proteinExistence type="predicted"/>
<dbReference type="Proteomes" id="UP000310673">
    <property type="component" value="Chromosome"/>
</dbReference>
<dbReference type="EMBL" id="CP040736">
    <property type="protein sequence ID" value="QCX25071.1"/>
    <property type="molecule type" value="Genomic_DNA"/>
</dbReference>
<reference evidence="1 2" key="1">
    <citation type="submission" date="2019-05" db="EMBL/GenBank/DDBJ databases">
        <title>Genome Sequence of Lactobacillus futsaii Y97, a Potential Probiotic Strain Isolated from the Futsai of Taiwan.</title>
        <authorList>
            <person name="Du X."/>
        </authorList>
    </citation>
    <scope>NUCLEOTIDE SEQUENCE [LARGE SCALE GENOMIC DNA]</scope>
    <source>
        <strain evidence="1 2">Y97</strain>
    </source>
</reference>
<evidence type="ECO:0008006" key="3">
    <source>
        <dbReference type="Google" id="ProtNLM"/>
    </source>
</evidence>
<gene>
    <name evidence="1" type="ORF">FG051_08075</name>
</gene>
<dbReference type="KEGG" id="lft:FG051_08075"/>
<dbReference type="STRING" id="1423818.FC88_GL001753"/>
<evidence type="ECO:0000313" key="1">
    <source>
        <dbReference type="EMBL" id="QCX25071.1"/>
    </source>
</evidence>
<protein>
    <recommendedName>
        <fullName evidence="3">XRE family transcriptional regulator</fullName>
    </recommendedName>
</protein>
<organism evidence="1 2">
    <name type="scientific">Companilactobacillus futsaii</name>
    <dbReference type="NCBI Taxonomy" id="938155"/>
    <lineage>
        <taxon>Bacteria</taxon>
        <taxon>Bacillati</taxon>
        <taxon>Bacillota</taxon>
        <taxon>Bacilli</taxon>
        <taxon>Lactobacillales</taxon>
        <taxon>Lactobacillaceae</taxon>
        <taxon>Companilactobacillus</taxon>
    </lineage>
</organism>
<accession>A0A5B7T4J4</accession>
<dbReference type="AlphaFoldDB" id="A0A5B7T4J4"/>
<evidence type="ECO:0000313" key="2">
    <source>
        <dbReference type="Proteomes" id="UP000310673"/>
    </source>
</evidence>
<name>A0A5B7T4J4_9LACO</name>
<sequence>MKTLSNDFISDVIAAKGMTSVKDLSKVTKVNRWTLSDVLNKRKNNVSDETYTRLYNFKQSKEDK</sequence>
<dbReference type="RefSeq" id="WP_057815911.1">
    <property type="nucleotide sequence ID" value="NZ_CP040736.1"/>
</dbReference>